<dbReference type="Proteomes" id="UP000321513">
    <property type="component" value="Unassembled WGS sequence"/>
</dbReference>
<keyword evidence="3" id="KW-1185">Reference proteome</keyword>
<reference evidence="2 3" key="1">
    <citation type="submission" date="2019-07" db="EMBL/GenBank/DDBJ databases">
        <title>Whole genome shotgun sequence of Segetibacter aerophilus NBRC 106135.</title>
        <authorList>
            <person name="Hosoyama A."/>
            <person name="Uohara A."/>
            <person name="Ohji S."/>
            <person name="Ichikawa N."/>
        </authorList>
    </citation>
    <scope>NUCLEOTIDE SEQUENCE [LARGE SCALE GENOMIC DNA]</scope>
    <source>
        <strain evidence="2 3">NBRC 106135</strain>
    </source>
</reference>
<evidence type="ECO:0000313" key="3">
    <source>
        <dbReference type="Proteomes" id="UP000321513"/>
    </source>
</evidence>
<dbReference type="RefSeq" id="WP_147204761.1">
    <property type="nucleotide sequence ID" value="NZ_BJYT01000012.1"/>
</dbReference>
<dbReference type="InterPro" id="IPR036291">
    <property type="entry name" value="NAD(P)-bd_dom_sf"/>
</dbReference>
<dbReference type="Pfam" id="PF03435">
    <property type="entry name" value="Sacchrp_dh_NADP"/>
    <property type="match status" value="1"/>
</dbReference>
<name>A0A512BFI8_9BACT</name>
<feature type="domain" description="Saccharopine dehydrogenase NADP binding" evidence="1">
    <location>
        <begin position="7"/>
        <end position="125"/>
    </location>
</feature>
<dbReference type="SUPFAM" id="SSF51735">
    <property type="entry name" value="NAD(P)-binding Rossmann-fold domains"/>
    <property type="match status" value="1"/>
</dbReference>
<evidence type="ECO:0000313" key="2">
    <source>
        <dbReference type="EMBL" id="GEO10645.1"/>
    </source>
</evidence>
<proteinExistence type="predicted"/>
<accession>A0A512BFI8</accession>
<sequence>MQQNQFLLYGANGYTGELIARFASEYNLQPILAGRRKEALKALGTRLNMPYKVFDLADTAALEAALKEVKVVVHCAGPFDHTAKPMADACLKTGVHYLDINGDMDVYALLYSYNEAAKKAGVMIMSGAGFDVVPTDCTALFLKKLLPSATSLQLAFATPGGGLSHGTATTTVQKLGDPGAVRKDGKLIPVPVGHKGMKVDFGGGQKLFVMSLPWGDVYTAYLTTGIPDIESYTAVPAAAYWLLKFQFLFNWLLRTAFVRGLVKKKIDKAPPGLEDSKREKSTSLVWGKVTDKAGNKRIARLSGPDAYTLTAYCTLLIARKILDGHFAPGYQTPAGAYGEDLIMEIKGVKREVVN</sequence>
<dbReference type="InterPro" id="IPR005097">
    <property type="entry name" value="Sacchrp_dh_NADP-bd"/>
</dbReference>
<gene>
    <name evidence="2" type="ORF">SAE01_31410</name>
</gene>
<dbReference type="PANTHER" id="PTHR43781:SF1">
    <property type="entry name" value="SACCHAROPINE DEHYDROGENASE"/>
    <property type="match status" value="1"/>
</dbReference>
<dbReference type="Gene3D" id="3.40.50.720">
    <property type="entry name" value="NAD(P)-binding Rossmann-like Domain"/>
    <property type="match status" value="1"/>
</dbReference>
<dbReference type="EMBL" id="BJYT01000012">
    <property type="protein sequence ID" value="GEO10645.1"/>
    <property type="molecule type" value="Genomic_DNA"/>
</dbReference>
<protein>
    <submittedName>
        <fullName evidence="2">Saccharopine dehydrogenase</fullName>
    </submittedName>
</protein>
<comment type="caution">
    <text evidence="2">The sequence shown here is derived from an EMBL/GenBank/DDBJ whole genome shotgun (WGS) entry which is preliminary data.</text>
</comment>
<dbReference type="OrthoDB" id="623995at2"/>
<evidence type="ECO:0000259" key="1">
    <source>
        <dbReference type="Pfam" id="PF03435"/>
    </source>
</evidence>
<dbReference type="PANTHER" id="PTHR43781">
    <property type="entry name" value="SACCHAROPINE DEHYDROGENASE"/>
    <property type="match status" value="1"/>
</dbReference>
<dbReference type="AlphaFoldDB" id="A0A512BFI8"/>
<organism evidence="2 3">
    <name type="scientific">Segetibacter aerophilus</name>
    <dbReference type="NCBI Taxonomy" id="670293"/>
    <lineage>
        <taxon>Bacteria</taxon>
        <taxon>Pseudomonadati</taxon>
        <taxon>Bacteroidota</taxon>
        <taxon>Chitinophagia</taxon>
        <taxon>Chitinophagales</taxon>
        <taxon>Chitinophagaceae</taxon>
        <taxon>Segetibacter</taxon>
    </lineage>
</organism>